<dbReference type="RefSeq" id="WP_110047480.1">
    <property type="nucleotide sequence ID" value="NZ_CP054613.1"/>
</dbReference>
<feature type="transmembrane region" description="Helical" evidence="10">
    <location>
        <begin position="7"/>
        <end position="28"/>
    </location>
</feature>
<dbReference type="GO" id="GO:0000155">
    <property type="term" value="F:phosphorelay sensor kinase activity"/>
    <property type="evidence" value="ECO:0007669"/>
    <property type="project" value="InterPro"/>
</dbReference>
<keyword evidence="8" id="KW-0902">Two-component regulatory system</keyword>
<evidence type="ECO:0000256" key="5">
    <source>
        <dbReference type="ARBA" id="ARBA00022741"/>
    </source>
</evidence>
<protein>
    <recommendedName>
        <fullName evidence="2">histidine kinase</fullName>
        <ecNumber evidence="2">2.7.13.3</ecNumber>
    </recommendedName>
</protein>
<dbReference type="InterPro" id="IPR050736">
    <property type="entry name" value="Sensor_HK_Regulatory"/>
</dbReference>
<dbReference type="SMART" id="SM00387">
    <property type="entry name" value="HATPase_c"/>
    <property type="match status" value="1"/>
</dbReference>
<evidence type="ECO:0000256" key="7">
    <source>
        <dbReference type="ARBA" id="ARBA00022840"/>
    </source>
</evidence>
<keyword evidence="10" id="KW-0812">Transmembrane</keyword>
<evidence type="ECO:0000256" key="9">
    <source>
        <dbReference type="SAM" id="Coils"/>
    </source>
</evidence>
<feature type="transmembrane region" description="Helical" evidence="10">
    <location>
        <begin position="48"/>
        <end position="69"/>
    </location>
</feature>
<keyword evidence="13" id="KW-1185">Reference proteome</keyword>
<gene>
    <name evidence="12" type="ORF">DFQ01_1455</name>
</gene>
<dbReference type="InterPro" id="IPR004358">
    <property type="entry name" value="Sig_transdc_His_kin-like_C"/>
</dbReference>
<dbReference type="GO" id="GO:0005524">
    <property type="term" value="F:ATP binding"/>
    <property type="evidence" value="ECO:0007669"/>
    <property type="project" value="UniProtKB-KW"/>
</dbReference>
<dbReference type="Proteomes" id="UP000246635">
    <property type="component" value="Unassembled WGS sequence"/>
</dbReference>
<dbReference type="Gene3D" id="1.10.287.130">
    <property type="match status" value="1"/>
</dbReference>
<evidence type="ECO:0000313" key="13">
    <source>
        <dbReference type="Proteomes" id="UP000246635"/>
    </source>
</evidence>
<dbReference type="PANTHER" id="PTHR43711">
    <property type="entry name" value="TWO-COMPONENT HISTIDINE KINASE"/>
    <property type="match status" value="1"/>
</dbReference>
<evidence type="ECO:0000256" key="2">
    <source>
        <dbReference type="ARBA" id="ARBA00012438"/>
    </source>
</evidence>
<evidence type="ECO:0000313" key="12">
    <source>
        <dbReference type="EMBL" id="PWV89408.1"/>
    </source>
</evidence>
<organism evidence="12 13">
    <name type="scientific">Paenibacillus cellulosilyticus</name>
    <dbReference type="NCBI Taxonomy" id="375489"/>
    <lineage>
        <taxon>Bacteria</taxon>
        <taxon>Bacillati</taxon>
        <taxon>Bacillota</taxon>
        <taxon>Bacilli</taxon>
        <taxon>Bacillales</taxon>
        <taxon>Paenibacillaceae</taxon>
        <taxon>Paenibacillus</taxon>
    </lineage>
</organism>
<dbReference type="CDD" id="cd00075">
    <property type="entry name" value="HATPase"/>
    <property type="match status" value="1"/>
</dbReference>
<dbReference type="PRINTS" id="PR00344">
    <property type="entry name" value="BCTRLSENSOR"/>
</dbReference>
<evidence type="ECO:0000256" key="3">
    <source>
        <dbReference type="ARBA" id="ARBA00022553"/>
    </source>
</evidence>
<accession>A0A2V2YC52</accession>
<dbReference type="Pfam" id="PF00512">
    <property type="entry name" value="HisKA"/>
    <property type="match status" value="1"/>
</dbReference>
<keyword evidence="3" id="KW-0597">Phosphoprotein</keyword>
<dbReference type="Gene3D" id="3.30.565.10">
    <property type="entry name" value="Histidine kinase-like ATPase, C-terminal domain"/>
    <property type="match status" value="1"/>
</dbReference>
<dbReference type="OrthoDB" id="368131at2"/>
<dbReference type="InterPro" id="IPR003594">
    <property type="entry name" value="HATPase_dom"/>
</dbReference>
<keyword evidence="7" id="KW-0067">ATP-binding</keyword>
<evidence type="ECO:0000256" key="4">
    <source>
        <dbReference type="ARBA" id="ARBA00022679"/>
    </source>
</evidence>
<keyword evidence="10" id="KW-0472">Membrane</keyword>
<dbReference type="InterPro" id="IPR003661">
    <property type="entry name" value="HisK_dim/P_dom"/>
</dbReference>
<dbReference type="SUPFAM" id="SSF55874">
    <property type="entry name" value="ATPase domain of HSP90 chaperone/DNA topoisomerase II/histidine kinase"/>
    <property type="match status" value="1"/>
</dbReference>
<keyword evidence="5" id="KW-0547">Nucleotide-binding</keyword>
<dbReference type="Pfam" id="PF02518">
    <property type="entry name" value="HATPase_c"/>
    <property type="match status" value="1"/>
</dbReference>
<keyword evidence="4" id="KW-0808">Transferase</keyword>
<keyword evidence="10" id="KW-1133">Transmembrane helix</keyword>
<dbReference type="SUPFAM" id="SSF47384">
    <property type="entry name" value="Homodimeric domain of signal transducing histidine kinase"/>
    <property type="match status" value="1"/>
</dbReference>
<evidence type="ECO:0000256" key="8">
    <source>
        <dbReference type="ARBA" id="ARBA00023012"/>
    </source>
</evidence>
<sequence length="369" mass="41619">MKIKLRFSIHFILGLIAWLISMGLSIMLTVEVLLPALGLTEEMESYDLIVFLAFAVNIGLSSALFSWYFSSPIWLIITWISNLSREPAIPTNTNRIYTKKNKLKAPYRLYSEVITNIEELGVNLQQAELERAKLEELKRDWIAGISHDLKTPLTYISGYSALLLNEDYTWSSEEQRSFITEIMRKGKHMEDLIQDLSLSLQMNQNESVIPIHLEPSDVVEFIRSLLADTWNDPRLQAYDLNFHSDCDTLILSFDSKLLYRAIQNLIMNAILHNPPGTNISVHLSSENAHAATLIIKDTGVGMDQETLSHLFNKYDRGTTTNSKEFGTGLGMAIVKSLIVAHGGTISVQSKVSEGTTFFITLPKNTALNY</sequence>
<dbReference type="SMART" id="SM00388">
    <property type="entry name" value="HisKA"/>
    <property type="match status" value="1"/>
</dbReference>
<dbReference type="EC" id="2.7.13.3" evidence="2"/>
<reference evidence="12 13" key="1">
    <citation type="submission" date="2018-05" db="EMBL/GenBank/DDBJ databases">
        <title>Genomic Encyclopedia of Type Strains, Phase III (KMG-III): the genomes of soil and plant-associated and newly described type strains.</title>
        <authorList>
            <person name="Whitman W."/>
        </authorList>
    </citation>
    <scope>NUCLEOTIDE SEQUENCE [LARGE SCALE GENOMIC DNA]</scope>
    <source>
        <strain evidence="12 13">CECT 5696</strain>
    </source>
</reference>
<comment type="caution">
    <text evidence="12">The sequence shown here is derived from an EMBL/GenBank/DDBJ whole genome shotgun (WGS) entry which is preliminary data.</text>
</comment>
<comment type="catalytic activity">
    <reaction evidence="1">
        <text>ATP + protein L-histidine = ADP + protein N-phospho-L-histidine.</text>
        <dbReference type="EC" id="2.7.13.3"/>
    </reaction>
</comment>
<keyword evidence="6 12" id="KW-0418">Kinase</keyword>
<evidence type="ECO:0000259" key="11">
    <source>
        <dbReference type="PROSITE" id="PS50109"/>
    </source>
</evidence>
<keyword evidence="9" id="KW-0175">Coiled coil</keyword>
<evidence type="ECO:0000256" key="1">
    <source>
        <dbReference type="ARBA" id="ARBA00000085"/>
    </source>
</evidence>
<dbReference type="InterPro" id="IPR036890">
    <property type="entry name" value="HATPase_C_sf"/>
</dbReference>
<proteinExistence type="predicted"/>
<name>A0A2V2YC52_9BACL</name>
<dbReference type="PROSITE" id="PS50109">
    <property type="entry name" value="HIS_KIN"/>
    <property type="match status" value="1"/>
</dbReference>
<evidence type="ECO:0000256" key="6">
    <source>
        <dbReference type="ARBA" id="ARBA00022777"/>
    </source>
</evidence>
<dbReference type="EMBL" id="QGTQ01000045">
    <property type="protein sequence ID" value="PWV89408.1"/>
    <property type="molecule type" value="Genomic_DNA"/>
</dbReference>
<dbReference type="InterPro" id="IPR036097">
    <property type="entry name" value="HisK_dim/P_sf"/>
</dbReference>
<evidence type="ECO:0000256" key="10">
    <source>
        <dbReference type="SAM" id="Phobius"/>
    </source>
</evidence>
<dbReference type="PANTHER" id="PTHR43711:SF26">
    <property type="entry name" value="SENSOR HISTIDINE KINASE RCSC"/>
    <property type="match status" value="1"/>
</dbReference>
<feature type="coiled-coil region" evidence="9">
    <location>
        <begin position="110"/>
        <end position="144"/>
    </location>
</feature>
<dbReference type="CDD" id="cd00082">
    <property type="entry name" value="HisKA"/>
    <property type="match status" value="1"/>
</dbReference>
<dbReference type="AlphaFoldDB" id="A0A2V2YC52"/>
<feature type="domain" description="Histidine kinase" evidence="11">
    <location>
        <begin position="144"/>
        <end position="365"/>
    </location>
</feature>
<dbReference type="InterPro" id="IPR005467">
    <property type="entry name" value="His_kinase_dom"/>
</dbReference>